<dbReference type="EnsemblPlants" id="Ma08_t19000.1">
    <property type="protein sequence ID" value="Ma08_p19000.1"/>
    <property type="gene ID" value="Ma08_g19000"/>
</dbReference>
<evidence type="ECO:0000313" key="2">
    <source>
        <dbReference type="EMBL" id="CAG1832067.1"/>
    </source>
</evidence>
<dbReference type="EMBL" id="HG996472">
    <property type="protein sequence ID" value="CAG1832067.1"/>
    <property type="molecule type" value="Genomic_DNA"/>
</dbReference>
<dbReference type="InParanoid" id="A0A804K893"/>
<dbReference type="AlphaFoldDB" id="A0A804K893"/>
<keyword evidence="1" id="KW-0812">Transmembrane</keyword>
<dbReference type="Proteomes" id="UP000012960">
    <property type="component" value="Unplaced"/>
</dbReference>
<feature type="transmembrane region" description="Helical" evidence="1">
    <location>
        <begin position="39"/>
        <end position="62"/>
    </location>
</feature>
<protein>
    <submittedName>
        <fullName evidence="2">(wild Malaysian banana) hypothetical protein</fullName>
    </submittedName>
</protein>
<dbReference type="Gramene" id="Ma08_t19000.1">
    <property type="protein sequence ID" value="Ma08_p19000.1"/>
    <property type="gene ID" value="Ma08_g19000"/>
</dbReference>
<evidence type="ECO:0000313" key="4">
    <source>
        <dbReference type="Proteomes" id="UP000012960"/>
    </source>
</evidence>
<accession>A0A804K893</accession>
<reference evidence="3" key="2">
    <citation type="submission" date="2021-05" db="UniProtKB">
        <authorList>
            <consortium name="EnsemblPlants"/>
        </authorList>
    </citation>
    <scope>IDENTIFICATION</scope>
    <source>
        <strain evidence="3">subsp. malaccensis</strain>
    </source>
</reference>
<sequence length="63" mass="7083">MWVTTVCYISPTSSTVDVLHLSTNYRVQSSITVNGLKNIIMGVSLHIFLIIKYFVLISSTYLT</sequence>
<evidence type="ECO:0000313" key="3">
    <source>
        <dbReference type="EnsemblPlants" id="Ma08_p19000.1"/>
    </source>
</evidence>
<proteinExistence type="predicted"/>
<evidence type="ECO:0000256" key="1">
    <source>
        <dbReference type="SAM" id="Phobius"/>
    </source>
</evidence>
<keyword evidence="4" id="KW-1185">Reference proteome</keyword>
<keyword evidence="1" id="KW-0472">Membrane</keyword>
<gene>
    <name evidence="2" type="ORF">GSMUA_79870.1</name>
</gene>
<reference evidence="2" key="1">
    <citation type="submission" date="2021-03" db="EMBL/GenBank/DDBJ databases">
        <authorList>
            <consortium name="Genoscope - CEA"/>
            <person name="William W."/>
        </authorList>
    </citation>
    <scope>NUCLEOTIDE SEQUENCE</scope>
    <source>
        <strain evidence="2">Doubled-haploid Pahang</strain>
    </source>
</reference>
<organism evidence="3 4">
    <name type="scientific">Musa acuminata subsp. malaccensis</name>
    <name type="common">Wild banana</name>
    <name type="synonym">Musa malaccensis</name>
    <dbReference type="NCBI Taxonomy" id="214687"/>
    <lineage>
        <taxon>Eukaryota</taxon>
        <taxon>Viridiplantae</taxon>
        <taxon>Streptophyta</taxon>
        <taxon>Embryophyta</taxon>
        <taxon>Tracheophyta</taxon>
        <taxon>Spermatophyta</taxon>
        <taxon>Magnoliopsida</taxon>
        <taxon>Liliopsida</taxon>
        <taxon>Zingiberales</taxon>
        <taxon>Musaceae</taxon>
        <taxon>Musa</taxon>
    </lineage>
</organism>
<name>A0A804K893_MUSAM</name>
<keyword evidence="1" id="KW-1133">Transmembrane helix</keyword>